<keyword evidence="4 8" id="KW-0378">Hydrolase</keyword>
<reference evidence="8 9" key="1">
    <citation type="submission" date="2021-01" db="EMBL/GenBank/DDBJ databases">
        <title>Genomic Encyclopedia of Type Strains, Phase IV (KMG-IV): sequencing the most valuable type-strain genomes for metagenomic binning, comparative biology and taxonomic classification.</title>
        <authorList>
            <person name="Goeker M."/>
        </authorList>
    </citation>
    <scope>NUCLEOTIDE SEQUENCE [LARGE SCALE GENOMIC DNA]</scope>
    <source>
        <strain evidence="8 9">DSM 25890</strain>
    </source>
</reference>
<name>A0ABS2NS72_9FIRM</name>
<dbReference type="Proteomes" id="UP001314796">
    <property type="component" value="Unassembled WGS sequence"/>
</dbReference>
<dbReference type="RefSeq" id="WP_204403441.1">
    <property type="nucleotide sequence ID" value="NZ_JAFBEE010000018.1"/>
</dbReference>
<dbReference type="GO" id="GO:0016787">
    <property type="term" value="F:hydrolase activity"/>
    <property type="evidence" value="ECO:0007669"/>
    <property type="project" value="UniProtKB-KW"/>
</dbReference>
<dbReference type="EMBL" id="JAFBEE010000018">
    <property type="protein sequence ID" value="MBM7615815.1"/>
    <property type="molecule type" value="Genomic_DNA"/>
</dbReference>
<dbReference type="Pfam" id="PF01966">
    <property type="entry name" value="HD"/>
    <property type="match status" value="1"/>
</dbReference>
<keyword evidence="9" id="KW-1185">Reference proteome</keyword>
<dbReference type="InterPro" id="IPR005249">
    <property type="entry name" value="YqeK"/>
</dbReference>
<dbReference type="InterPro" id="IPR051094">
    <property type="entry name" value="Diverse_Catalytic_Enzymes"/>
</dbReference>
<feature type="domain" description="HD" evidence="7">
    <location>
        <begin position="21"/>
        <end position="136"/>
    </location>
</feature>
<comment type="catalytic activity">
    <reaction evidence="6">
        <text>P(1),P(4)-bis(5'-adenosyl) tetraphosphate + H2O = 2 ADP + 2 H(+)</text>
        <dbReference type="Rhea" id="RHEA:24252"/>
        <dbReference type="ChEBI" id="CHEBI:15377"/>
        <dbReference type="ChEBI" id="CHEBI:15378"/>
        <dbReference type="ChEBI" id="CHEBI:58141"/>
        <dbReference type="ChEBI" id="CHEBI:456216"/>
        <dbReference type="EC" id="3.6.1.41"/>
    </reaction>
</comment>
<proteinExistence type="predicted"/>
<evidence type="ECO:0000256" key="5">
    <source>
        <dbReference type="ARBA" id="ARBA00023004"/>
    </source>
</evidence>
<dbReference type="InterPro" id="IPR006674">
    <property type="entry name" value="HD_domain"/>
</dbReference>
<accession>A0ABS2NS72</accession>
<dbReference type="PANTHER" id="PTHR35795">
    <property type="entry name" value="SLR1885 PROTEIN"/>
    <property type="match status" value="1"/>
</dbReference>
<dbReference type="NCBIfam" id="TIGR00488">
    <property type="entry name" value="bis(5'-nucleosyl)-tetraphosphatase (symmetrical) YqeK"/>
    <property type="match status" value="1"/>
</dbReference>
<keyword evidence="3" id="KW-0547">Nucleotide-binding</keyword>
<dbReference type="SMART" id="SM00471">
    <property type="entry name" value="HDc"/>
    <property type="match status" value="1"/>
</dbReference>
<dbReference type="InterPro" id="IPR003607">
    <property type="entry name" value="HD/PDEase_dom"/>
</dbReference>
<dbReference type="CDD" id="cd00077">
    <property type="entry name" value="HDc"/>
    <property type="match status" value="1"/>
</dbReference>
<dbReference type="PANTHER" id="PTHR35795:SF1">
    <property type="entry name" value="BIS(5'-NUCLEOSYL)-TETRAPHOSPHATASE, SYMMETRICAL"/>
    <property type="match status" value="1"/>
</dbReference>
<evidence type="ECO:0000259" key="7">
    <source>
        <dbReference type="PROSITE" id="PS51831"/>
    </source>
</evidence>
<gene>
    <name evidence="8" type="ORF">JOC73_002389</name>
</gene>
<dbReference type="SUPFAM" id="SSF109604">
    <property type="entry name" value="HD-domain/PDEase-like"/>
    <property type="match status" value="1"/>
</dbReference>
<protein>
    <recommendedName>
        <fullName evidence="1">bis(5'-nucleosyl)-tetraphosphatase (symmetrical)</fullName>
        <ecNumber evidence="1">3.6.1.41</ecNumber>
    </recommendedName>
</protein>
<dbReference type="Gene3D" id="1.10.3210.10">
    <property type="entry name" value="Hypothetical protein af1432"/>
    <property type="match status" value="1"/>
</dbReference>
<comment type="caution">
    <text evidence="8">The sequence shown here is derived from an EMBL/GenBank/DDBJ whole genome shotgun (WGS) entry which is preliminary data.</text>
</comment>
<keyword evidence="5" id="KW-0408">Iron</keyword>
<dbReference type="EC" id="3.6.1.41" evidence="1"/>
<evidence type="ECO:0000256" key="4">
    <source>
        <dbReference type="ARBA" id="ARBA00022801"/>
    </source>
</evidence>
<evidence type="ECO:0000256" key="3">
    <source>
        <dbReference type="ARBA" id="ARBA00022741"/>
    </source>
</evidence>
<sequence>MKKELVEHIKEKLKEVINQKRYIHTLGVVDAAVYLAEKYGADLHEAEIAALLHDYAKDFTEEQLKGYIKKHGLEVDEVLMEAYQLLHGKVAAHIARVEFNIHNENILKAVENHTTGAANMGKLERIIYLADFIEVGRNYQGVDELRLLAEENLDRAVLQAFNNTIHYVLSIGKLLHPNTIHGRNELLQQVKDLRGDLWQK</sequence>
<evidence type="ECO:0000313" key="8">
    <source>
        <dbReference type="EMBL" id="MBM7615815.1"/>
    </source>
</evidence>
<evidence type="ECO:0000313" key="9">
    <source>
        <dbReference type="Proteomes" id="UP001314796"/>
    </source>
</evidence>
<organism evidence="8 9">
    <name type="scientific">Alkaliphilus hydrothermalis</name>
    <dbReference type="NCBI Taxonomy" id="1482730"/>
    <lineage>
        <taxon>Bacteria</taxon>
        <taxon>Bacillati</taxon>
        <taxon>Bacillota</taxon>
        <taxon>Clostridia</taxon>
        <taxon>Peptostreptococcales</taxon>
        <taxon>Natronincolaceae</taxon>
        <taxon>Alkaliphilus</taxon>
    </lineage>
</organism>
<dbReference type="PROSITE" id="PS51831">
    <property type="entry name" value="HD"/>
    <property type="match status" value="1"/>
</dbReference>
<evidence type="ECO:0000256" key="2">
    <source>
        <dbReference type="ARBA" id="ARBA00022723"/>
    </source>
</evidence>
<keyword evidence="2" id="KW-0479">Metal-binding</keyword>
<evidence type="ECO:0000256" key="6">
    <source>
        <dbReference type="ARBA" id="ARBA00049417"/>
    </source>
</evidence>
<evidence type="ECO:0000256" key="1">
    <source>
        <dbReference type="ARBA" id="ARBA00012506"/>
    </source>
</evidence>